<accession>A0A1A6HVH1</accession>
<reference evidence="3 4" key="1">
    <citation type="submission" date="2016-06" db="EMBL/GenBank/DDBJ databases">
        <title>The Draft Genome Sequence and Annotation of the Desert Woodrat Neotoma lepida.</title>
        <authorList>
            <person name="Campbell M."/>
            <person name="Oakeson K.F."/>
            <person name="Yandell M."/>
            <person name="Halpert J.R."/>
            <person name="Dearing D."/>
        </authorList>
    </citation>
    <scope>NUCLEOTIDE SEQUENCE [LARGE SCALE GENOMIC DNA]</scope>
    <source>
        <strain evidence="3">417</strain>
        <tissue evidence="3">Liver</tissue>
    </source>
</reference>
<comment type="caution">
    <text evidence="3">The sequence shown here is derived from an EMBL/GenBank/DDBJ whole genome shotgun (WGS) entry which is preliminary data.</text>
</comment>
<name>A0A1A6HVH1_NEOLE</name>
<feature type="non-terminal residue" evidence="3">
    <location>
        <position position="119"/>
    </location>
</feature>
<dbReference type="EMBL" id="LZPO01009769">
    <property type="protein sequence ID" value="OBS81737.1"/>
    <property type="molecule type" value="Genomic_DNA"/>
</dbReference>
<proteinExistence type="predicted"/>
<feature type="non-terminal residue" evidence="3">
    <location>
        <position position="1"/>
    </location>
</feature>
<organism evidence="3 4">
    <name type="scientific">Neotoma lepida</name>
    <name type="common">Desert woodrat</name>
    <dbReference type="NCBI Taxonomy" id="56216"/>
    <lineage>
        <taxon>Eukaryota</taxon>
        <taxon>Metazoa</taxon>
        <taxon>Chordata</taxon>
        <taxon>Craniata</taxon>
        <taxon>Vertebrata</taxon>
        <taxon>Euteleostomi</taxon>
        <taxon>Mammalia</taxon>
        <taxon>Eutheria</taxon>
        <taxon>Euarchontoglires</taxon>
        <taxon>Glires</taxon>
        <taxon>Rodentia</taxon>
        <taxon>Myomorpha</taxon>
        <taxon>Muroidea</taxon>
        <taxon>Cricetidae</taxon>
        <taxon>Neotominae</taxon>
        <taxon>Neotoma</taxon>
    </lineage>
</organism>
<gene>
    <name evidence="3" type="ORF">A6R68_24273</name>
</gene>
<dbReference type="PROSITE" id="PS50853">
    <property type="entry name" value="FN3"/>
    <property type="match status" value="1"/>
</dbReference>
<dbReference type="AlphaFoldDB" id="A0A1A6HVH1"/>
<evidence type="ECO:0000259" key="2">
    <source>
        <dbReference type="PROSITE" id="PS50853"/>
    </source>
</evidence>
<dbReference type="STRING" id="56216.A0A1A6HVH1"/>
<dbReference type="GO" id="GO:0031175">
    <property type="term" value="P:neuron projection development"/>
    <property type="evidence" value="ECO:0007669"/>
    <property type="project" value="TreeGrafter"/>
</dbReference>
<feature type="domain" description="Fibronectin type-III" evidence="2">
    <location>
        <begin position="4"/>
        <end position="95"/>
    </location>
</feature>
<dbReference type="OrthoDB" id="6130531at2759"/>
<evidence type="ECO:0000256" key="1">
    <source>
        <dbReference type="ARBA" id="ARBA00022737"/>
    </source>
</evidence>
<sequence length="119" mass="12814">PEPQLGKLILSNITPDSFIVSWTTQAGLFAKIVINVSDARSLHESQQLTVPGDTQQAHITGLVENTAYDVSVTGTTWAAMGSPKEIMFSDITDSAATVSWKAPTTQVESFRITYVPMTG</sequence>
<dbReference type="GO" id="GO:0005615">
    <property type="term" value="C:extracellular space"/>
    <property type="evidence" value="ECO:0007669"/>
    <property type="project" value="TreeGrafter"/>
</dbReference>
<dbReference type="InterPro" id="IPR036116">
    <property type="entry name" value="FN3_sf"/>
</dbReference>
<dbReference type="InterPro" id="IPR003961">
    <property type="entry name" value="FN3_dom"/>
</dbReference>
<dbReference type="CDD" id="cd00063">
    <property type="entry name" value="FN3"/>
    <property type="match status" value="1"/>
</dbReference>
<dbReference type="SUPFAM" id="SSF49265">
    <property type="entry name" value="Fibronectin type III"/>
    <property type="match status" value="2"/>
</dbReference>
<dbReference type="PANTHER" id="PTHR46708">
    <property type="entry name" value="TENASCIN"/>
    <property type="match status" value="1"/>
</dbReference>
<dbReference type="InterPro" id="IPR013783">
    <property type="entry name" value="Ig-like_fold"/>
</dbReference>
<dbReference type="InterPro" id="IPR050991">
    <property type="entry name" value="ECM_Regulatory_Proteins"/>
</dbReference>
<evidence type="ECO:0000313" key="3">
    <source>
        <dbReference type="EMBL" id="OBS81737.1"/>
    </source>
</evidence>
<dbReference type="PANTHER" id="PTHR46708:SF1">
    <property type="entry name" value="TENASCIN"/>
    <property type="match status" value="1"/>
</dbReference>
<keyword evidence="1" id="KW-0677">Repeat</keyword>
<dbReference type="Proteomes" id="UP000092124">
    <property type="component" value="Unassembled WGS sequence"/>
</dbReference>
<keyword evidence="4" id="KW-1185">Reference proteome</keyword>
<dbReference type="SMART" id="SM00060">
    <property type="entry name" value="FN3"/>
    <property type="match status" value="1"/>
</dbReference>
<dbReference type="GO" id="GO:0030155">
    <property type="term" value="P:regulation of cell adhesion"/>
    <property type="evidence" value="ECO:0007669"/>
    <property type="project" value="TreeGrafter"/>
</dbReference>
<protein>
    <recommendedName>
        <fullName evidence="2">Fibronectin type-III domain-containing protein</fullName>
    </recommendedName>
</protein>
<evidence type="ECO:0000313" key="4">
    <source>
        <dbReference type="Proteomes" id="UP000092124"/>
    </source>
</evidence>
<dbReference type="Pfam" id="PF00041">
    <property type="entry name" value="fn3"/>
    <property type="match status" value="1"/>
</dbReference>
<dbReference type="Gene3D" id="2.60.40.10">
    <property type="entry name" value="Immunoglobulins"/>
    <property type="match status" value="2"/>
</dbReference>